<gene>
    <name evidence="1" type="ORF">PoB_000372600</name>
</gene>
<comment type="caution">
    <text evidence="1">The sequence shown here is derived from an EMBL/GenBank/DDBJ whole genome shotgun (WGS) entry which is preliminary data.</text>
</comment>
<sequence length="84" mass="9459">MLFTCQISSVNPRLLWASMSDDLPNLAALATPLFCSTVDSVDAKRSFSIYNIILFSRKAKPESGEYESSVFLPISYNQFVRPDF</sequence>
<keyword evidence="2" id="KW-1185">Reference proteome</keyword>
<dbReference type="Proteomes" id="UP000735302">
    <property type="component" value="Unassembled WGS sequence"/>
</dbReference>
<name>A0AAV3Y290_9GAST</name>
<reference evidence="1 2" key="1">
    <citation type="journal article" date="2021" name="Elife">
        <title>Chloroplast acquisition without the gene transfer in kleptoplastic sea slugs, Plakobranchus ocellatus.</title>
        <authorList>
            <person name="Maeda T."/>
            <person name="Takahashi S."/>
            <person name="Yoshida T."/>
            <person name="Shimamura S."/>
            <person name="Takaki Y."/>
            <person name="Nagai Y."/>
            <person name="Toyoda A."/>
            <person name="Suzuki Y."/>
            <person name="Arimoto A."/>
            <person name="Ishii H."/>
            <person name="Satoh N."/>
            <person name="Nishiyama T."/>
            <person name="Hasebe M."/>
            <person name="Maruyama T."/>
            <person name="Minagawa J."/>
            <person name="Obokata J."/>
            <person name="Shigenobu S."/>
        </authorList>
    </citation>
    <scope>NUCLEOTIDE SEQUENCE [LARGE SCALE GENOMIC DNA]</scope>
</reference>
<evidence type="ECO:0000313" key="2">
    <source>
        <dbReference type="Proteomes" id="UP000735302"/>
    </source>
</evidence>
<dbReference type="AlphaFoldDB" id="A0AAV3Y290"/>
<protein>
    <submittedName>
        <fullName evidence="1">Uncharacterized protein</fullName>
    </submittedName>
</protein>
<evidence type="ECO:0000313" key="1">
    <source>
        <dbReference type="EMBL" id="GFN77220.1"/>
    </source>
</evidence>
<dbReference type="EMBL" id="BLXT01000438">
    <property type="protein sequence ID" value="GFN77220.1"/>
    <property type="molecule type" value="Genomic_DNA"/>
</dbReference>
<organism evidence="1 2">
    <name type="scientific">Plakobranchus ocellatus</name>
    <dbReference type="NCBI Taxonomy" id="259542"/>
    <lineage>
        <taxon>Eukaryota</taxon>
        <taxon>Metazoa</taxon>
        <taxon>Spiralia</taxon>
        <taxon>Lophotrochozoa</taxon>
        <taxon>Mollusca</taxon>
        <taxon>Gastropoda</taxon>
        <taxon>Heterobranchia</taxon>
        <taxon>Euthyneura</taxon>
        <taxon>Panpulmonata</taxon>
        <taxon>Sacoglossa</taxon>
        <taxon>Placobranchoidea</taxon>
        <taxon>Plakobranchidae</taxon>
        <taxon>Plakobranchus</taxon>
    </lineage>
</organism>
<proteinExistence type="predicted"/>
<accession>A0AAV3Y290</accession>